<organism evidence="3 4">
    <name type="scientific">Culex pipiens pipiens</name>
    <name type="common">Northern house mosquito</name>
    <dbReference type="NCBI Taxonomy" id="38569"/>
    <lineage>
        <taxon>Eukaryota</taxon>
        <taxon>Metazoa</taxon>
        <taxon>Ecdysozoa</taxon>
        <taxon>Arthropoda</taxon>
        <taxon>Hexapoda</taxon>
        <taxon>Insecta</taxon>
        <taxon>Pterygota</taxon>
        <taxon>Neoptera</taxon>
        <taxon>Endopterygota</taxon>
        <taxon>Diptera</taxon>
        <taxon>Nematocera</taxon>
        <taxon>Culicoidea</taxon>
        <taxon>Culicidae</taxon>
        <taxon>Culicinae</taxon>
        <taxon>Culicini</taxon>
        <taxon>Culex</taxon>
        <taxon>Culex</taxon>
    </lineage>
</organism>
<evidence type="ECO:0000313" key="4">
    <source>
        <dbReference type="Proteomes" id="UP001562425"/>
    </source>
</evidence>
<feature type="region of interest" description="Disordered" evidence="1">
    <location>
        <begin position="77"/>
        <end position="97"/>
    </location>
</feature>
<evidence type="ECO:0000313" key="3">
    <source>
        <dbReference type="EMBL" id="KAL1387562.1"/>
    </source>
</evidence>
<dbReference type="AlphaFoldDB" id="A0ABD1D1C5"/>
<evidence type="ECO:0008006" key="5">
    <source>
        <dbReference type="Google" id="ProtNLM"/>
    </source>
</evidence>
<feature type="chain" id="PRO_5044744651" description="Secreted protein" evidence="2">
    <location>
        <begin position="16"/>
        <end position="97"/>
    </location>
</feature>
<accession>A0ABD1D1C5</accession>
<comment type="caution">
    <text evidence="3">The sequence shown here is derived from an EMBL/GenBank/DDBJ whole genome shotgun (WGS) entry which is preliminary data.</text>
</comment>
<evidence type="ECO:0000256" key="1">
    <source>
        <dbReference type="SAM" id="MobiDB-lite"/>
    </source>
</evidence>
<protein>
    <recommendedName>
        <fullName evidence="5">Secreted protein</fullName>
    </recommendedName>
</protein>
<proteinExistence type="predicted"/>
<evidence type="ECO:0000256" key="2">
    <source>
        <dbReference type="SAM" id="SignalP"/>
    </source>
</evidence>
<feature type="signal peptide" evidence="2">
    <location>
        <begin position="1"/>
        <end position="15"/>
    </location>
</feature>
<keyword evidence="4" id="KW-1185">Reference proteome</keyword>
<keyword evidence="2" id="KW-0732">Signal</keyword>
<reference evidence="3 4" key="1">
    <citation type="submission" date="2024-05" db="EMBL/GenBank/DDBJ databases">
        <title>Culex pipiens pipiens assembly and annotation.</title>
        <authorList>
            <person name="Alout H."/>
            <person name="Durand T."/>
        </authorList>
    </citation>
    <scope>NUCLEOTIDE SEQUENCE [LARGE SCALE GENOMIC DNA]</scope>
    <source>
        <strain evidence="3">HA-2024</strain>
        <tissue evidence="3">Whole body</tissue>
    </source>
</reference>
<gene>
    <name evidence="3" type="ORF">pipiens_012692</name>
</gene>
<dbReference type="Proteomes" id="UP001562425">
    <property type="component" value="Unassembled WGS sequence"/>
</dbReference>
<name>A0ABD1D1C5_CULPP</name>
<dbReference type="EMBL" id="JBEHCU010008124">
    <property type="protein sequence ID" value="KAL1387562.1"/>
    <property type="molecule type" value="Genomic_DNA"/>
</dbReference>
<sequence>MWLSAFLGLFRVVGGIGRPSNTRRFSPGKRYQQKGKVHCRSRTSGDSVFRFINLDVRENMTARRWTTGTFARKVRKFGKNDPRSGSCHQRFRPYIPH</sequence>